<proteinExistence type="predicted"/>
<evidence type="ECO:0000259" key="3">
    <source>
        <dbReference type="PROSITE" id="PS51724"/>
    </source>
</evidence>
<dbReference type="Gene3D" id="3.30.70.1070">
    <property type="entry name" value="Sporulation related repeat"/>
    <property type="match status" value="1"/>
</dbReference>
<dbReference type="RefSeq" id="WP_354297139.1">
    <property type="nucleotide sequence ID" value="NZ_JBEPLU010000001.1"/>
</dbReference>
<gene>
    <name evidence="4" type="ORF">ABID41_000538</name>
</gene>
<accession>A0ABV2EEJ4</accession>
<name>A0ABV2EEJ4_9CAUL</name>
<sequence length="318" mass="32848">MSARTVALLALVWALAAGAQAAELTAAQRRAANAAGLPPSAVVFASPEMIVAIRDRGARSSGGGLFEGVTLQGEVISQRAGEALGYRSMRSTLKIDCVRRRDLVTRMTVYAQAGAKGLAIARQVPGDWAQPSPGAYLAAVNRAVCGTAPVVAETRGKALPRSRPETGRGEAAHVPQPAPPAAVTLSDDPDAPMATAIEAGFRTAPARPPVLAASAAQPPALRGRVADPASPKPAARKPAPRLSTPGKVAVQVAASPTERQAKEALARLKGRIARPLSTEVQTAVVEGRTYHRAIVRGFQTRAEAQVFCASIGGGCFVR</sequence>
<dbReference type="Pfam" id="PF05036">
    <property type="entry name" value="SPOR"/>
    <property type="match status" value="1"/>
</dbReference>
<organism evidence="4 5">
    <name type="scientific">Phenylobacterium koreense</name>
    <dbReference type="NCBI Taxonomy" id="266125"/>
    <lineage>
        <taxon>Bacteria</taxon>
        <taxon>Pseudomonadati</taxon>
        <taxon>Pseudomonadota</taxon>
        <taxon>Alphaproteobacteria</taxon>
        <taxon>Caulobacterales</taxon>
        <taxon>Caulobacteraceae</taxon>
        <taxon>Phenylobacterium</taxon>
    </lineage>
</organism>
<feature type="region of interest" description="Disordered" evidence="1">
    <location>
        <begin position="214"/>
        <end position="246"/>
    </location>
</feature>
<dbReference type="PROSITE" id="PS51724">
    <property type="entry name" value="SPOR"/>
    <property type="match status" value="1"/>
</dbReference>
<dbReference type="EMBL" id="JBEPLU010000001">
    <property type="protein sequence ID" value="MET3525443.1"/>
    <property type="molecule type" value="Genomic_DNA"/>
</dbReference>
<protein>
    <recommendedName>
        <fullName evidence="3">SPOR domain-containing protein</fullName>
    </recommendedName>
</protein>
<feature type="signal peptide" evidence="2">
    <location>
        <begin position="1"/>
        <end position="21"/>
    </location>
</feature>
<keyword evidence="5" id="KW-1185">Reference proteome</keyword>
<evidence type="ECO:0000313" key="4">
    <source>
        <dbReference type="EMBL" id="MET3525443.1"/>
    </source>
</evidence>
<evidence type="ECO:0000256" key="2">
    <source>
        <dbReference type="SAM" id="SignalP"/>
    </source>
</evidence>
<feature type="chain" id="PRO_5045295605" description="SPOR domain-containing protein" evidence="2">
    <location>
        <begin position="22"/>
        <end position="318"/>
    </location>
</feature>
<dbReference type="InterPro" id="IPR036680">
    <property type="entry name" value="SPOR-like_sf"/>
</dbReference>
<dbReference type="InterPro" id="IPR007730">
    <property type="entry name" value="SPOR-like_dom"/>
</dbReference>
<keyword evidence="2" id="KW-0732">Signal</keyword>
<feature type="region of interest" description="Disordered" evidence="1">
    <location>
        <begin position="155"/>
        <end position="183"/>
    </location>
</feature>
<comment type="caution">
    <text evidence="4">The sequence shown here is derived from an EMBL/GenBank/DDBJ whole genome shotgun (WGS) entry which is preliminary data.</text>
</comment>
<reference evidence="4 5" key="1">
    <citation type="submission" date="2024-06" db="EMBL/GenBank/DDBJ databases">
        <title>Genomic Encyclopedia of Type Strains, Phase IV (KMG-IV): sequencing the most valuable type-strain genomes for metagenomic binning, comparative biology and taxonomic classification.</title>
        <authorList>
            <person name="Goeker M."/>
        </authorList>
    </citation>
    <scope>NUCLEOTIDE SEQUENCE [LARGE SCALE GENOMIC DNA]</scope>
    <source>
        <strain evidence="4 5">DSM 17809</strain>
    </source>
</reference>
<feature type="compositionally biased region" description="Basic and acidic residues" evidence="1">
    <location>
        <begin position="162"/>
        <end position="171"/>
    </location>
</feature>
<evidence type="ECO:0000256" key="1">
    <source>
        <dbReference type="SAM" id="MobiDB-lite"/>
    </source>
</evidence>
<evidence type="ECO:0000313" key="5">
    <source>
        <dbReference type="Proteomes" id="UP001549110"/>
    </source>
</evidence>
<dbReference type="Proteomes" id="UP001549110">
    <property type="component" value="Unassembled WGS sequence"/>
</dbReference>
<feature type="domain" description="SPOR" evidence="3">
    <location>
        <begin position="242"/>
        <end position="318"/>
    </location>
</feature>